<sequence length="102" mass="11653">MRGEPGQRTNQGARKPIEGRTVQPLGNRVDSAAAALENLWIRCRMYATLPADFSPSQLGLRLSTFWLWPKSRRLSLRPSTFWLWPKSPYGHMSISTIQLLQT</sequence>
<comment type="caution">
    <text evidence="2">The sequence shown here is derived from an EMBL/GenBank/DDBJ whole genome shotgun (WGS) entry which is preliminary data.</text>
</comment>
<reference evidence="2 3" key="1">
    <citation type="journal article" date="2005" name="Nature">
        <title>Genomic sequence of the pathogenic and allergenic filamentous fungus Aspergillus fumigatus.</title>
        <authorList>
            <person name="Nierman W.C."/>
            <person name="Pain A."/>
            <person name="Anderson M.J."/>
            <person name="Wortman J.R."/>
            <person name="Kim H.S."/>
            <person name="Arroyo J."/>
            <person name="Berriman M."/>
            <person name="Abe K."/>
            <person name="Archer D.B."/>
            <person name="Bermejo C."/>
            <person name="Bennett J."/>
            <person name="Bowyer P."/>
            <person name="Chen D."/>
            <person name="Collins M."/>
            <person name="Coulsen R."/>
            <person name="Davies R."/>
            <person name="Dyer P.S."/>
            <person name="Farman M."/>
            <person name="Fedorova N."/>
            <person name="Fedorova N."/>
            <person name="Feldblyum T.V."/>
            <person name="Fischer R."/>
            <person name="Fosker N."/>
            <person name="Fraser A."/>
            <person name="Garcia J.L."/>
            <person name="Garcia M.J."/>
            <person name="Goble A."/>
            <person name="Goldman G.H."/>
            <person name="Gomi K."/>
            <person name="Griffith-Jones S."/>
            <person name="Gwilliam R."/>
            <person name="Haas B."/>
            <person name="Haas H."/>
            <person name="Harris D."/>
            <person name="Horiuchi H."/>
            <person name="Huang J."/>
            <person name="Humphray S."/>
            <person name="Jimenez J."/>
            <person name="Keller N."/>
            <person name="Khouri H."/>
            <person name="Kitamoto K."/>
            <person name="Kobayashi T."/>
            <person name="Konzack S."/>
            <person name="Kulkarni R."/>
            <person name="Kumagai T."/>
            <person name="Lafon A."/>
            <person name="Latge J.P."/>
            <person name="Li W."/>
            <person name="Lord A."/>
            <person name="Lu C."/>
            <person name="Majoros W.H."/>
            <person name="May G.S."/>
            <person name="Miller B.L."/>
            <person name="Mohamoud Y."/>
            <person name="Molina M."/>
            <person name="Monod M."/>
            <person name="Mouyna I."/>
            <person name="Mulligan S."/>
            <person name="Murphy L."/>
            <person name="O'Neil S."/>
            <person name="Paulsen I."/>
            <person name="Penalva M.A."/>
            <person name="Pertea M."/>
            <person name="Price C."/>
            <person name="Pritchard B.L."/>
            <person name="Quail M.A."/>
            <person name="Rabbinowitsch E."/>
            <person name="Rawlins N."/>
            <person name="Rajandream M.A."/>
            <person name="Reichard U."/>
            <person name="Renauld H."/>
            <person name="Robson G.D."/>
            <person name="Rodriguez de Cordoba S."/>
            <person name="Rodriguez-Pena J.M."/>
            <person name="Ronning C.M."/>
            <person name="Rutter S."/>
            <person name="Salzberg S.L."/>
            <person name="Sanchez M."/>
            <person name="Sanchez-Ferrero J.C."/>
            <person name="Saunders D."/>
            <person name="Seeger K."/>
            <person name="Squares R."/>
            <person name="Squares S."/>
            <person name="Takeuchi M."/>
            <person name="Tekaia F."/>
            <person name="Turner G."/>
            <person name="Vazquez de Aldana C.R."/>
            <person name="Weidman J."/>
            <person name="White O."/>
            <person name="Woodward J."/>
            <person name="Yu J.H."/>
            <person name="Fraser C."/>
            <person name="Galagan J.E."/>
            <person name="Asai K."/>
            <person name="Machida M."/>
            <person name="Hall N."/>
            <person name="Barrell B."/>
            <person name="Denning D.W."/>
        </authorList>
    </citation>
    <scope>NUCLEOTIDE SEQUENCE [LARGE SCALE GENOMIC DNA]</scope>
    <source>
        <strain evidence="2 3">Af293</strain>
    </source>
</reference>
<accession>Q4WL59</accession>
<organism evidence="2 3">
    <name type="scientific">Aspergillus fumigatus (strain ATCC MYA-4609 / CBS 101355 / FGSC A1100 / Af293)</name>
    <name type="common">Neosartorya fumigata</name>
    <dbReference type="NCBI Taxonomy" id="330879"/>
    <lineage>
        <taxon>Eukaryota</taxon>
        <taxon>Fungi</taxon>
        <taxon>Dikarya</taxon>
        <taxon>Ascomycota</taxon>
        <taxon>Pezizomycotina</taxon>
        <taxon>Eurotiomycetes</taxon>
        <taxon>Eurotiomycetidae</taxon>
        <taxon>Eurotiales</taxon>
        <taxon>Aspergillaceae</taxon>
        <taxon>Aspergillus</taxon>
        <taxon>Aspergillus subgen. Fumigati</taxon>
    </lineage>
</organism>
<evidence type="ECO:0000313" key="2">
    <source>
        <dbReference type="EMBL" id="EAL89305.1"/>
    </source>
</evidence>
<feature type="region of interest" description="Disordered" evidence="1">
    <location>
        <begin position="1"/>
        <end position="24"/>
    </location>
</feature>
<proteinExistence type="predicted"/>
<evidence type="ECO:0000313" key="3">
    <source>
        <dbReference type="Proteomes" id="UP000002530"/>
    </source>
</evidence>
<dbReference type="EMBL" id="AAHF01000006">
    <property type="protein sequence ID" value="EAL89305.1"/>
    <property type="molecule type" value="Genomic_DNA"/>
</dbReference>
<evidence type="ECO:0000256" key="1">
    <source>
        <dbReference type="SAM" id="MobiDB-lite"/>
    </source>
</evidence>
<dbReference type="GeneID" id="3508660"/>
<dbReference type="Proteomes" id="UP000002530">
    <property type="component" value="Unassembled WGS sequence"/>
</dbReference>
<dbReference type="InParanoid" id="Q4WL59"/>
<dbReference type="HOGENOM" id="CLU_2276860_0_0_1"/>
<name>Q4WL59_ASPFU</name>
<protein>
    <submittedName>
        <fullName evidence="2">Uncharacterized protein</fullName>
    </submittedName>
</protein>
<keyword evidence="3" id="KW-1185">Reference proteome</keyword>
<dbReference type="VEuPathDB" id="FungiDB:Afu6g14700"/>
<dbReference type="RefSeq" id="XP_751343.1">
    <property type="nucleotide sequence ID" value="XM_746250.1"/>
</dbReference>
<gene>
    <name evidence="2" type="ORF">AFUA_6G14700</name>
</gene>
<dbReference type="KEGG" id="afm:AFUA_6G14700"/>
<dbReference type="AlphaFoldDB" id="Q4WL59"/>